<evidence type="ECO:0000313" key="13">
    <source>
        <dbReference type="Proteomes" id="UP000233200"/>
    </source>
</evidence>
<reference evidence="12" key="2">
    <citation type="submission" date="2025-09" db="UniProtKB">
        <authorList>
            <consortium name="Ensembl"/>
        </authorList>
    </citation>
    <scope>IDENTIFICATION</scope>
</reference>
<keyword evidence="13" id="KW-1185">Reference proteome</keyword>
<dbReference type="PANTHER" id="PTHR11042">
    <property type="entry name" value="EUKARYOTIC TRANSLATION INITIATION FACTOR 2-ALPHA KINASE EIF2-ALPHA KINASE -RELATED"/>
    <property type="match status" value="1"/>
</dbReference>
<feature type="domain" description="Protein kinase" evidence="10">
    <location>
        <begin position="212"/>
        <end position="498"/>
    </location>
</feature>
<name>A0A2K6QW94_RHIRO</name>
<dbReference type="GO" id="GO:0005737">
    <property type="term" value="C:cytoplasm"/>
    <property type="evidence" value="ECO:0007669"/>
    <property type="project" value="TreeGrafter"/>
</dbReference>
<evidence type="ECO:0000256" key="1">
    <source>
        <dbReference type="ARBA" id="ARBA00022527"/>
    </source>
</evidence>
<keyword evidence="2" id="KW-0597">Phosphoprotein</keyword>
<evidence type="ECO:0000256" key="2">
    <source>
        <dbReference type="ARBA" id="ARBA00022553"/>
    </source>
</evidence>
<dbReference type="Gene3D" id="1.10.510.10">
    <property type="entry name" value="Transferase(Phosphotransferase) domain 1"/>
    <property type="match status" value="1"/>
</dbReference>
<keyword evidence="1" id="KW-0723">Serine/threonine-protein kinase</keyword>
<dbReference type="PROSITE" id="PS00108">
    <property type="entry name" value="PROTEIN_KINASE_ST"/>
    <property type="match status" value="1"/>
</dbReference>
<dbReference type="GO" id="GO:0034198">
    <property type="term" value="P:cellular response to amino acid starvation"/>
    <property type="evidence" value="ECO:0007669"/>
    <property type="project" value="UniProtKB-ARBA"/>
</dbReference>
<keyword evidence="8" id="KW-0694">RNA-binding</keyword>
<evidence type="ECO:0000259" key="11">
    <source>
        <dbReference type="PROSITE" id="PS50137"/>
    </source>
</evidence>
<dbReference type="InterPro" id="IPR000719">
    <property type="entry name" value="Prot_kinase_dom"/>
</dbReference>
<dbReference type="SUPFAM" id="SSF54768">
    <property type="entry name" value="dsRNA-binding domain-like"/>
    <property type="match status" value="2"/>
</dbReference>
<dbReference type="InterPro" id="IPR014720">
    <property type="entry name" value="dsRBD_dom"/>
</dbReference>
<feature type="region of interest" description="Disordered" evidence="9">
    <location>
        <begin position="192"/>
        <end position="258"/>
    </location>
</feature>
<accession>A0A2K6QW94</accession>
<feature type="domain" description="DRBM" evidence="11">
    <location>
        <begin position="9"/>
        <end position="77"/>
    </location>
</feature>
<comment type="similarity">
    <text evidence="7">Belongs to the protein kinase superfamily. Ser/Thr protein kinase family. GCN2 subfamily.</text>
</comment>
<dbReference type="GO" id="GO:0005634">
    <property type="term" value="C:nucleus"/>
    <property type="evidence" value="ECO:0007669"/>
    <property type="project" value="TreeGrafter"/>
</dbReference>
<evidence type="ECO:0000256" key="7">
    <source>
        <dbReference type="ARBA" id="ARBA00037982"/>
    </source>
</evidence>
<evidence type="ECO:0000313" key="12">
    <source>
        <dbReference type="Ensembl" id="ENSRROP00000033057.1"/>
    </source>
</evidence>
<reference evidence="12" key="1">
    <citation type="submission" date="2025-08" db="UniProtKB">
        <authorList>
            <consortium name="Ensembl"/>
        </authorList>
    </citation>
    <scope>IDENTIFICATION</scope>
</reference>
<dbReference type="GO" id="GO:0003725">
    <property type="term" value="F:double-stranded RNA binding"/>
    <property type="evidence" value="ECO:0007669"/>
    <property type="project" value="InterPro"/>
</dbReference>
<dbReference type="Proteomes" id="UP000233200">
    <property type="component" value="Unplaced"/>
</dbReference>
<proteinExistence type="inferred from homology"/>
<dbReference type="SUPFAM" id="SSF56112">
    <property type="entry name" value="Protein kinase-like (PK-like)"/>
    <property type="match status" value="1"/>
</dbReference>
<dbReference type="GO" id="GO:0005524">
    <property type="term" value="F:ATP binding"/>
    <property type="evidence" value="ECO:0007669"/>
    <property type="project" value="UniProtKB-KW"/>
</dbReference>
<organism evidence="12 13">
    <name type="scientific">Rhinopithecus roxellana</name>
    <name type="common">Golden snub-nosed monkey</name>
    <name type="synonym">Pygathrix roxellana</name>
    <dbReference type="NCBI Taxonomy" id="61622"/>
    <lineage>
        <taxon>Eukaryota</taxon>
        <taxon>Metazoa</taxon>
        <taxon>Chordata</taxon>
        <taxon>Craniata</taxon>
        <taxon>Vertebrata</taxon>
        <taxon>Euteleostomi</taxon>
        <taxon>Mammalia</taxon>
        <taxon>Eutheria</taxon>
        <taxon>Euarchontoglires</taxon>
        <taxon>Primates</taxon>
        <taxon>Haplorrhini</taxon>
        <taxon>Catarrhini</taxon>
        <taxon>Cercopithecidae</taxon>
        <taxon>Colobinae</taxon>
        <taxon>Rhinopithecus</taxon>
    </lineage>
</organism>
<dbReference type="InterPro" id="IPR050339">
    <property type="entry name" value="CC_SR_Kinase"/>
</dbReference>
<evidence type="ECO:0000256" key="8">
    <source>
        <dbReference type="PROSITE-ProRule" id="PRU00266"/>
    </source>
</evidence>
<dbReference type="SMART" id="SM00220">
    <property type="entry name" value="S_TKc"/>
    <property type="match status" value="1"/>
</dbReference>
<protein>
    <submittedName>
        <fullName evidence="12">Eukaryotic translation initiation factor 2 alpha kinase 2</fullName>
    </submittedName>
</protein>
<feature type="compositionally biased region" description="Basic and acidic residues" evidence="9">
    <location>
        <begin position="247"/>
        <end position="258"/>
    </location>
</feature>
<dbReference type="InterPro" id="IPR044453">
    <property type="entry name" value="EIF2AK2_DSRM_2"/>
</dbReference>
<evidence type="ECO:0000256" key="6">
    <source>
        <dbReference type="ARBA" id="ARBA00022840"/>
    </source>
</evidence>
<keyword evidence="3" id="KW-0808">Transferase</keyword>
<dbReference type="Pfam" id="PF00035">
    <property type="entry name" value="dsrm"/>
    <property type="match status" value="2"/>
</dbReference>
<feature type="domain" description="DRBM" evidence="11">
    <location>
        <begin position="100"/>
        <end position="167"/>
    </location>
</feature>
<evidence type="ECO:0000256" key="5">
    <source>
        <dbReference type="ARBA" id="ARBA00022777"/>
    </source>
</evidence>
<dbReference type="FunFam" id="3.30.160.20:FF:000062">
    <property type="entry name" value="Eukaryotic translation initiation factor 2-alpha kinase 2"/>
    <property type="match status" value="1"/>
</dbReference>
<keyword evidence="4" id="KW-0547">Nucleotide-binding</keyword>
<dbReference type="CDD" id="cd19904">
    <property type="entry name" value="DSRM_EIF2AK2_rpt2"/>
    <property type="match status" value="1"/>
</dbReference>
<dbReference type="PROSITE" id="PS50137">
    <property type="entry name" value="DS_RBD"/>
    <property type="match status" value="2"/>
</dbReference>
<dbReference type="InterPro" id="IPR011009">
    <property type="entry name" value="Kinase-like_dom_sf"/>
</dbReference>
<dbReference type="Gene3D" id="3.30.200.20">
    <property type="entry name" value="Phosphorylase Kinase, domain 1"/>
    <property type="match status" value="1"/>
</dbReference>
<gene>
    <name evidence="12" type="primary">EIF2AK2</name>
</gene>
<dbReference type="FunFam" id="3.30.160.20:FF:000045">
    <property type="entry name" value="Eukaryotic translation initiation factor 2-alpha kinase 2"/>
    <property type="match status" value="1"/>
</dbReference>
<dbReference type="FunFam" id="1.10.510.10:FF:000251">
    <property type="entry name" value="eukaryotic translation initiation factor 2-alpha kinase 3"/>
    <property type="match status" value="1"/>
</dbReference>
<dbReference type="GeneTree" id="ENSGT00940000160736"/>
<evidence type="ECO:0000256" key="9">
    <source>
        <dbReference type="SAM" id="MobiDB-lite"/>
    </source>
</evidence>
<dbReference type="PROSITE" id="PS50011">
    <property type="entry name" value="PROTEIN_KINASE_DOM"/>
    <property type="match status" value="1"/>
</dbReference>
<keyword evidence="6" id="KW-0067">ATP-binding</keyword>
<dbReference type="PANTHER" id="PTHR11042:SF163">
    <property type="entry name" value="INTERFERON-INDUCED, DOUBLE-STRANDED RNA-ACTIVATED PROTEIN KINASE"/>
    <property type="match status" value="1"/>
</dbReference>
<keyword evidence="5" id="KW-0418">Kinase</keyword>
<evidence type="ECO:0000259" key="10">
    <source>
        <dbReference type="PROSITE" id="PS50011"/>
    </source>
</evidence>
<dbReference type="AlphaFoldDB" id="A0A2K6QW94"/>
<evidence type="ECO:0000256" key="3">
    <source>
        <dbReference type="ARBA" id="ARBA00022679"/>
    </source>
</evidence>
<evidence type="ECO:0000256" key="4">
    <source>
        <dbReference type="ARBA" id="ARBA00022741"/>
    </source>
</evidence>
<dbReference type="Gene3D" id="3.30.160.20">
    <property type="match status" value="2"/>
</dbReference>
<dbReference type="Pfam" id="PF00069">
    <property type="entry name" value="Pkinase"/>
    <property type="match status" value="1"/>
</dbReference>
<sequence length="509" mass="57015">MAGDLAPGFFMEQLNKYRQKQGIKLSYQELPNTGPPHDRRFTFRVISDRREFPEAEGRSKKEAKNAAAKLAVEILNKESKAVSPFSLTTTSSPEGLSIGNYIGVVNRIAQKKRLTVNYEPCISGVHGPEGFHYKCKMGQKEYSIGTGSTKQEAKQLAAKFAFLEISKETSVKPDSMSSGSVAATCGSQSNPLVNNSLASESSSESDVAADTSEINSNSGSLNNSSLFTNGLRNNQRKAKRSLAPRFDPPDMKETKYTADTRKAEREVKALAKLDHVNIVHYNGCWGGLDYDPDISAYDPESPDYDPENIKNSSRLKTKCLFIQMEFCEKGTLEQWIENRRGEKLDKVLALELFEQITKGVDYIHSKNIIHRDLKPSNIFLVDTKQIKIGDFGLATSLKNDGKRTRNTGTLRYMSPEQISSQDYGKEVDLYALGLILAELLHVCDTAFETSEFFKDLRDGVISDVFDKREKTLLEKLLSKKPEDRPNTSEILSTLTTWKKSPEKKERHTC</sequence>
<feature type="compositionally biased region" description="Low complexity" evidence="9">
    <location>
        <begin position="192"/>
        <end position="231"/>
    </location>
</feature>
<dbReference type="InterPro" id="IPR008271">
    <property type="entry name" value="Ser/Thr_kinase_AS"/>
</dbReference>
<dbReference type="GO" id="GO:0004694">
    <property type="term" value="F:eukaryotic translation initiation factor 2alpha kinase activity"/>
    <property type="evidence" value="ECO:0007669"/>
    <property type="project" value="TreeGrafter"/>
</dbReference>
<dbReference type="SMART" id="SM00358">
    <property type="entry name" value="DSRM"/>
    <property type="match status" value="2"/>
</dbReference>
<dbReference type="Ensembl" id="ENSRROT00000057493.1">
    <property type="protein sequence ID" value="ENSRROP00000033057.1"/>
    <property type="gene ID" value="ENSRROG00000040152.1"/>
</dbReference>